<name>A0A402CPI5_9BACT</name>
<evidence type="ECO:0000313" key="2">
    <source>
        <dbReference type="Proteomes" id="UP000287394"/>
    </source>
</evidence>
<dbReference type="InterPro" id="IPR003494">
    <property type="entry name" value="SHS2_FtsA"/>
</dbReference>
<dbReference type="RefSeq" id="WP_119319324.1">
    <property type="nucleotide sequence ID" value="NZ_AP025739.1"/>
</dbReference>
<dbReference type="EMBL" id="AP025739">
    <property type="protein sequence ID" value="BDI32998.1"/>
    <property type="molecule type" value="Genomic_DNA"/>
</dbReference>
<dbReference type="PIRSF" id="PIRSF019169">
    <property type="entry name" value="PilM"/>
    <property type="match status" value="1"/>
</dbReference>
<dbReference type="InterPro" id="IPR005883">
    <property type="entry name" value="PilM"/>
</dbReference>
<dbReference type="Proteomes" id="UP000287394">
    <property type="component" value="Chromosome"/>
</dbReference>
<sequence length="401" mass="42485">MLGLSQLFGKETIVGLDIGCRMIKIALAEAAGTQWRILKAASCPTPADAIRDGIVVDGPAVSQAIRDLMRLNNIEANGAIAAISGASVIVRHVKMPRMSETLLRKGVRYEASKYISSANEDSMIEFEITGDIPGEDDKMGVMLVAVPKEMVESRLNALSGAGLEPVAIDIETFAMQRSLIDLDETAAVGACTLALLDIGATSTDVCIVTEGKFALTRSIAIAGDNFTGAIKSISRATEWSDLEALKYRVDMGAMMAPDADPEALALAQAMQPAIDELLREVRRSINYYQSQLSDPTNSNLPLGISAEAEESSVAKIIISGGGAKMQGLAQYMTARLGVPTEVWSPFRNPSIHSEALTADVLEHDGPMFSTCIGLALKELSESASKPAARATSKPTVKAKAA</sequence>
<dbReference type="Pfam" id="PF11104">
    <property type="entry name" value="PilM_2"/>
    <property type="match status" value="1"/>
</dbReference>
<reference evidence="1 2" key="1">
    <citation type="journal article" date="2019" name="Int. J. Syst. Evol. Microbiol.">
        <title>Capsulimonas corticalis gen. nov., sp. nov., an aerobic capsulated bacterium, of a novel bacterial order, Capsulimonadales ord. nov., of the class Armatimonadia of the phylum Armatimonadetes.</title>
        <authorList>
            <person name="Li J."/>
            <person name="Kudo C."/>
            <person name="Tonouchi A."/>
        </authorList>
    </citation>
    <scope>NUCLEOTIDE SEQUENCE [LARGE SCALE GENOMIC DNA]</scope>
    <source>
        <strain evidence="1 2">AX-7</strain>
    </source>
</reference>
<dbReference type="GO" id="GO:0051301">
    <property type="term" value="P:cell division"/>
    <property type="evidence" value="ECO:0007669"/>
    <property type="project" value="InterPro"/>
</dbReference>
<dbReference type="PANTHER" id="PTHR32432">
    <property type="entry name" value="CELL DIVISION PROTEIN FTSA-RELATED"/>
    <property type="match status" value="1"/>
</dbReference>
<dbReference type="CDD" id="cd24049">
    <property type="entry name" value="ASKHA_NBD_PilM"/>
    <property type="match status" value="1"/>
</dbReference>
<dbReference type="Gene3D" id="3.30.1490.300">
    <property type="match status" value="1"/>
</dbReference>
<evidence type="ECO:0000313" key="1">
    <source>
        <dbReference type="EMBL" id="BDI32998.1"/>
    </source>
</evidence>
<dbReference type="PANTHER" id="PTHR32432:SF3">
    <property type="entry name" value="ETHANOLAMINE UTILIZATION PROTEIN EUTJ"/>
    <property type="match status" value="1"/>
</dbReference>
<protein>
    <submittedName>
        <fullName evidence="1">Pilus assembly protein PilM</fullName>
    </submittedName>
</protein>
<organism evidence="1 2">
    <name type="scientific">Capsulimonas corticalis</name>
    <dbReference type="NCBI Taxonomy" id="2219043"/>
    <lineage>
        <taxon>Bacteria</taxon>
        <taxon>Bacillati</taxon>
        <taxon>Armatimonadota</taxon>
        <taxon>Armatimonadia</taxon>
        <taxon>Capsulimonadales</taxon>
        <taxon>Capsulimonadaceae</taxon>
        <taxon>Capsulimonas</taxon>
    </lineage>
</organism>
<keyword evidence="2" id="KW-1185">Reference proteome</keyword>
<dbReference type="KEGG" id="ccot:CCAX7_50490"/>
<gene>
    <name evidence="1" type="primary">pilM</name>
    <name evidence="1" type="ORF">CCAX7_50490</name>
</gene>
<dbReference type="OrthoDB" id="9765942at2"/>
<dbReference type="SMART" id="SM00842">
    <property type="entry name" value="FtsA"/>
    <property type="match status" value="1"/>
</dbReference>
<dbReference type="AlphaFoldDB" id="A0A402CPI5"/>
<proteinExistence type="predicted"/>
<dbReference type="InterPro" id="IPR050696">
    <property type="entry name" value="FtsA/MreB"/>
</dbReference>
<dbReference type="Gene3D" id="3.30.420.40">
    <property type="match status" value="2"/>
</dbReference>
<accession>A0A402CPI5</accession>
<dbReference type="InterPro" id="IPR043129">
    <property type="entry name" value="ATPase_NBD"/>
</dbReference>
<dbReference type="SUPFAM" id="SSF53067">
    <property type="entry name" value="Actin-like ATPase domain"/>
    <property type="match status" value="2"/>
</dbReference>
<dbReference type="NCBIfam" id="TIGR01175">
    <property type="entry name" value="pilM"/>
    <property type="match status" value="1"/>
</dbReference>